<protein>
    <submittedName>
        <fullName evidence="2">Uncharacterized protein</fullName>
    </submittedName>
</protein>
<accession>A0ABN7YIZ2</accession>
<organism evidence="2 3">
    <name type="scientific">Cupriavidus respiraculi</name>
    <dbReference type="NCBI Taxonomy" id="195930"/>
    <lineage>
        <taxon>Bacteria</taxon>
        <taxon>Pseudomonadati</taxon>
        <taxon>Pseudomonadota</taxon>
        <taxon>Betaproteobacteria</taxon>
        <taxon>Burkholderiales</taxon>
        <taxon>Burkholderiaceae</taxon>
        <taxon>Cupriavidus</taxon>
    </lineage>
</organism>
<dbReference type="PROSITE" id="PS51257">
    <property type="entry name" value="PROKAR_LIPOPROTEIN"/>
    <property type="match status" value="1"/>
</dbReference>
<evidence type="ECO:0000313" key="3">
    <source>
        <dbReference type="Proteomes" id="UP000721236"/>
    </source>
</evidence>
<sequence length="91" mass="9545">MLQLKNWRARAATPAMLALLLIGCATESPSWSPPVEPARIPALPAQARQPAVPSECLPTCSSALTVERGSWLNMLTGPESPAKLASAPTTP</sequence>
<evidence type="ECO:0000313" key="2">
    <source>
        <dbReference type="EMBL" id="CAG9172311.1"/>
    </source>
</evidence>
<gene>
    <name evidence="2" type="ORF">LMG21510_01932</name>
</gene>
<name>A0ABN7YIZ2_9BURK</name>
<dbReference type="EMBL" id="CAJZAH010000002">
    <property type="protein sequence ID" value="CAG9172311.1"/>
    <property type="molecule type" value="Genomic_DNA"/>
</dbReference>
<dbReference type="Proteomes" id="UP000721236">
    <property type="component" value="Unassembled WGS sequence"/>
</dbReference>
<comment type="caution">
    <text evidence="2">The sequence shown here is derived from an EMBL/GenBank/DDBJ whole genome shotgun (WGS) entry which is preliminary data.</text>
</comment>
<feature type="signal peptide" evidence="1">
    <location>
        <begin position="1"/>
        <end position="27"/>
    </location>
</feature>
<proteinExistence type="predicted"/>
<keyword evidence="3" id="KW-1185">Reference proteome</keyword>
<keyword evidence="1" id="KW-0732">Signal</keyword>
<reference evidence="2 3" key="1">
    <citation type="submission" date="2021-08" db="EMBL/GenBank/DDBJ databases">
        <authorList>
            <person name="Peeters C."/>
        </authorList>
    </citation>
    <scope>NUCLEOTIDE SEQUENCE [LARGE SCALE GENOMIC DNA]</scope>
    <source>
        <strain evidence="2 3">LMG 21510</strain>
    </source>
</reference>
<feature type="chain" id="PRO_5045626479" evidence="1">
    <location>
        <begin position="28"/>
        <end position="91"/>
    </location>
</feature>
<evidence type="ECO:0000256" key="1">
    <source>
        <dbReference type="SAM" id="SignalP"/>
    </source>
</evidence>